<name>A0A8V0YEI3_CHICK</name>
<protein>
    <submittedName>
        <fullName evidence="3">Mitochondrial elongation factor 1</fullName>
    </submittedName>
</protein>
<keyword evidence="4" id="KW-1185">Reference proteome</keyword>
<dbReference type="GO" id="GO:0007005">
    <property type="term" value="P:mitochondrion organization"/>
    <property type="evidence" value="ECO:0007669"/>
    <property type="project" value="InterPro"/>
</dbReference>
<keyword evidence="2" id="KW-0812">Transmembrane</keyword>
<evidence type="ECO:0000256" key="2">
    <source>
        <dbReference type="SAM" id="Phobius"/>
    </source>
</evidence>
<evidence type="ECO:0000256" key="1">
    <source>
        <dbReference type="SAM" id="MobiDB-lite"/>
    </source>
</evidence>
<dbReference type="InterPro" id="IPR045909">
    <property type="entry name" value="MID49/MID51"/>
</dbReference>
<organism evidence="3 4">
    <name type="scientific">Gallus gallus</name>
    <name type="common">Chicken</name>
    <dbReference type="NCBI Taxonomy" id="9031"/>
    <lineage>
        <taxon>Eukaryota</taxon>
        <taxon>Metazoa</taxon>
        <taxon>Chordata</taxon>
        <taxon>Craniata</taxon>
        <taxon>Vertebrata</taxon>
        <taxon>Euteleostomi</taxon>
        <taxon>Archelosauria</taxon>
        <taxon>Archosauria</taxon>
        <taxon>Dinosauria</taxon>
        <taxon>Saurischia</taxon>
        <taxon>Theropoda</taxon>
        <taxon>Coelurosauria</taxon>
        <taxon>Aves</taxon>
        <taxon>Neognathae</taxon>
        <taxon>Galloanserae</taxon>
        <taxon>Galliformes</taxon>
        <taxon>Phasianidae</taxon>
        <taxon>Phasianinae</taxon>
        <taxon>Gallus</taxon>
    </lineage>
</organism>
<dbReference type="PANTHER" id="PTHR16451">
    <property type="entry name" value="MITOCHONDRIAL DYNAMICS PROTEINS 49/51 FAMILY MEMBER"/>
    <property type="match status" value="1"/>
</dbReference>
<reference evidence="3" key="2">
    <citation type="submission" date="2025-08" db="UniProtKB">
        <authorList>
            <consortium name="Ensembl"/>
        </authorList>
    </citation>
    <scope>IDENTIFICATION</scope>
    <source>
        <strain evidence="3">broiler</strain>
    </source>
</reference>
<keyword evidence="2" id="KW-1133">Transmembrane helix</keyword>
<reference evidence="3" key="1">
    <citation type="submission" date="2020-11" db="EMBL/GenBank/DDBJ databases">
        <title>Gallus gallus (Chicken) genome, bGalGal1, GRCg7b, maternal haplotype autosomes + Z &amp; W.</title>
        <authorList>
            <person name="Warren W."/>
            <person name="Formenti G."/>
            <person name="Fedrigo O."/>
            <person name="Haase B."/>
            <person name="Mountcastle J."/>
            <person name="Balacco J."/>
            <person name="Tracey A."/>
            <person name="Schneider V."/>
            <person name="Okimoto R."/>
            <person name="Cheng H."/>
            <person name="Hawken R."/>
            <person name="Howe K."/>
            <person name="Jarvis E.D."/>
        </authorList>
    </citation>
    <scope>NUCLEOTIDE SEQUENCE [LARGE SCALE GENOMIC DNA]</scope>
    <source>
        <strain evidence="3">Broiler</strain>
    </source>
</reference>
<gene>
    <name evidence="3" type="primary">MIEF1</name>
</gene>
<keyword evidence="2" id="KW-0472">Membrane</keyword>
<accession>A0A8V0YEI3</accession>
<reference evidence="3" key="3">
    <citation type="submission" date="2025-09" db="UniProtKB">
        <authorList>
            <consortium name="Ensembl"/>
        </authorList>
    </citation>
    <scope>IDENTIFICATION</scope>
    <source>
        <strain evidence="3">broiler</strain>
    </source>
</reference>
<feature type="region of interest" description="Disordered" evidence="1">
    <location>
        <begin position="55"/>
        <end position="76"/>
    </location>
</feature>
<proteinExistence type="predicted"/>
<dbReference type="Proteomes" id="UP000000539">
    <property type="component" value="Chromosome 1"/>
</dbReference>
<evidence type="ECO:0000313" key="4">
    <source>
        <dbReference type="Proteomes" id="UP000000539"/>
    </source>
</evidence>
<dbReference type="GO" id="GO:0005741">
    <property type="term" value="C:mitochondrial outer membrane"/>
    <property type="evidence" value="ECO:0007669"/>
    <property type="project" value="InterPro"/>
</dbReference>
<evidence type="ECO:0000313" key="3">
    <source>
        <dbReference type="Ensembl" id="ENSGALP00010017332.1"/>
    </source>
</evidence>
<dbReference type="Ensembl" id="ENSGALT00010029772.1">
    <property type="protein sequence ID" value="ENSGALP00010017332.1"/>
    <property type="gene ID" value="ENSGALG00010012426.1"/>
</dbReference>
<dbReference type="AlphaFoldDB" id="A0A8V0YEI3"/>
<dbReference type="OrthoDB" id="5964386at2759"/>
<dbReference type="PANTHER" id="PTHR16451:SF12">
    <property type="entry name" value="MITOCHONDRIAL DYNAMICS PROTEIN MIEF1"/>
    <property type="match status" value="1"/>
</dbReference>
<feature type="transmembrane region" description="Helical" evidence="2">
    <location>
        <begin position="27"/>
        <end position="46"/>
    </location>
</feature>
<dbReference type="GeneTree" id="ENSGT00390000013127"/>
<feature type="compositionally biased region" description="Polar residues" evidence="1">
    <location>
        <begin position="56"/>
        <end position="68"/>
    </location>
</feature>
<sequence>MAGAGPRKGKKDDNGIGTAIDFVLSNARLVLGVGGAAMLGIATLAVKRMYDRAISAPSSPTRLNQSGKRSWEEPNWLGSSSRLLSQDMKTNLSRSLQTLPTESSATDTGILQEIQLWDGSRFPAEKALSN</sequence>